<dbReference type="InterPro" id="IPR029061">
    <property type="entry name" value="THDP-binding"/>
</dbReference>
<dbReference type="InterPro" id="IPR050771">
    <property type="entry name" value="Alpha-ketoacid_DH_E1_comp"/>
</dbReference>
<accession>A0ABW3ZRQ7</accession>
<dbReference type="Gene3D" id="3.40.50.970">
    <property type="match status" value="1"/>
</dbReference>
<evidence type="ECO:0000256" key="3">
    <source>
        <dbReference type="ARBA" id="ARBA00012281"/>
    </source>
</evidence>
<dbReference type="Proteomes" id="UP001597178">
    <property type="component" value="Unassembled WGS sequence"/>
</dbReference>
<keyword evidence="6 10" id="KW-0786">Thiamine pyrophosphate</keyword>
<keyword evidence="5 10" id="KW-0560">Oxidoreductase</keyword>
<comment type="subunit">
    <text evidence="2 10">Heterodimer of an alpha and a beta chain.</text>
</comment>
<evidence type="ECO:0000259" key="11">
    <source>
        <dbReference type="Pfam" id="PF00676"/>
    </source>
</evidence>
<dbReference type="NCBIfam" id="TIGR03181">
    <property type="entry name" value="PDH_E1_alph_x"/>
    <property type="match status" value="1"/>
</dbReference>
<comment type="caution">
    <text evidence="12">The sequence shown here is derived from an EMBL/GenBank/DDBJ whole genome shotgun (WGS) entry which is preliminary data.</text>
</comment>
<dbReference type="PANTHER" id="PTHR43380">
    <property type="entry name" value="2-OXOISOVALERATE DEHYDROGENASE SUBUNIT ALPHA, MITOCHONDRIAL"/>
    <property type="match status" value="1"/>
</dbReference>
<dbReference type="InterPro" id="IPR017596">
    <property type="entry name" value="PdhA/BkdA"/>
</dbReference>
<protein>
    <recommendedName>
        <fullName evidence="4 10">Pyruvate dehydrogenase E1 component subunit alpha</fullName>
        <ecNumber evidence="3 10">1.2.4.1</ecNumber>
    </recommendedName>
</protein>
<comment type="function">
    <text evidence="8 10">The pyruvate dehydrogenase complex catalyzes the overall conversion of pyruvate to acetyl-CoA and CO(2). It contains multiple copies of three enzymatic components: pyruvate dehydrogenase (E1), dihydrolipoamide acetyltransferase (E2) and lipoamide dehydrogenase (E3).</text>
</comment>
<evidence type="ECO:0000313" key="12">
    <source>
        <dbReference type="EMBL" id="MFD1360848.1"/>
    </source>
</evidence>
<keyword evidence="13" id="KW-1185">Reference proteome</keyword>
<dbReference type="PANTHER" id="PTHR43380:SF1">
    <property type="entry name" value="2-OXOISOVALERATE DEHYDROGENASE SUBUNIT ALPHA, MITOCHONDRIAL"/>
    <property type="match status" value="1"/>
</dbReference>
<name>A0ABW3ZRQ7_9BACI</name>
<dbReference type="EMBL" id="JBHTNH010000003">
    <property type="protein sequence ID" value="MFD1360848.1"/>
    <property type="molecule type" value="Genomic_DNA"/>
</dbReference>
<comment type="catalytic activity">
    <reaction evidence="9 10">
        <text>N(6)-[(R)-lipoyl]-L-lysyl-[protein] + pyruvate + H(+) = N(6)-[(R)-S(8)-acetyldihydrolipoyl]-L-lysyl-[protein] + CO2</text>
        <dbReference type="Rhea" id="RHEA:19189"/>
        <dbReference type="Rhea" id="RHEA-COMP:10474"/>
        <dbReference type="Rhea" id="RHEA-COMP:10478"/>
        <dbReference type="ChEBI" id="CHEBI:15361"/>
        <dbReference type="ChEBI" id="CHEBI:15378"/>
        <dbReference type="ChEBI" id="CHEBI:16526"/>
        <dbReference type="ChEBI" id="CHEBI:83099"/>
        <dbReference type="ChEBI" id="CHEBI:83111"/>
        <dbReference type="EC" id="1.2.4.1"/>
    </reaction>
</comment>
<proteinExistence type="predicted"/>
<evidence type="ECO:0000256" key="5">
    <source>
        <dbReference type="ARBA" id="ARBA00023002"/>
    </source>
</evidence>
<dbReference type="InterPro" id="IPR001017">
    <property type="entry name" value="DH_E1"/>
</dbReference>
<organism evidence="12 13">
    <name type="scientific">Lentibacillus salinarum</name>
    <dbReference type="NCBI Taxonomy" id="446820"/>
    <lineage>
        <taxon>Bacteria</taxon>
        <taxon>Bacillati</taxon>
        <taxon>Bacillota</taxon>
        <taxon>Bacilli</taxon>
        <taxon>Bacillales</taxon>
        <taxon>Bacillaceae</taxon>
        <taxon>Lentibacillus</taxon>
    </lineage>
</organism>
<evidence type="ECO:0000313" key="13">
    <source>
        <dbReference type="Proteomes" id="UP001597178"/>
    </source>
</evidence>
<dbReference type="CDD" id="cd02000">
    <property type="entry name" value="TPP_E1_PDC_ADC_BCADC"/>
    <property type="match status" value="1"/>
</dbReference>
<evidence type="ECO:0000256" key="9">
    <source>
        <dbReference type="ARBA" id="ARBA00051231"/>
    </source>
</evidence>
<evidence type="ECO:0000256" key="2">
    <source>
        <dbReference type="ARBA" id="ARBA00011870"/>
    </source>
</evidence>
<reference evidence="13" key="1">
    <citation type="journal article" date="2019" name="Int. J. Syst. Evol. Microbiol.">
        <title>The Global Catalogue of Microorganisms (GCM) 10K type strain sequencing project: providing services to taxonomists for standard genome sequencing and annotation.</title>
        <authorList>
            <consortium name="The Broad Institute Genomics Platform"/>
            <consortium name="The Broad Institute Genome Sequencing Center for Infectious Disease"/>
            <person name="Wu L."/>
            <person name="Ma J."/>
        </authorList>
    </citation>
    <scope>NUCLEOTIDE SEQUENCE [LARGE SCALE GENOMIC DNA]</scope>
    <source>
        <strain evidence="13">CCUG 54822</strain>
    </source>
</reference>
<dbReference type="Pfam" id="PF00676">
    <property type="entry name" value="E1_dh"/>
    <property type="match status" value="1"/>
</dbReference>
<feature type="domain" description="Dehydrogenase E1 component" evidence="11">
    <location>
        <begin position="36"/>
        <end position="320"/>
    </location>
</feature>
<sequence length="352" mass="39462">MTDNNYEIVRVMDDNGDLIEGVSLDMTDEELCEMYEKMLFSRIFDERAIRLQRQGRIGTYPPFKGQEAAQVGAAFNLQSGDWLFPYGRDLAACFTFGKDLKSALLYTMGHKNGSSDSKNIFPLAIMIPPQVPQAVGAAWASKLRGEDRVALATLGDGGTSKGDFHEGLNMAAVYKAPAIFLCQNNQWAISVPIDKQTASETIAQKAVAYGMEGVRVDGNDVLAVHKVTKEATIRARNGEGPTLIEALTYRIGPHTTSDDPTRYREESETEKWQKRDPIELYKQFLVKRGLWSEQKDGEAKEKMKEIINEAVREAETEQKTTLADIFEHVYETQSDDLIKAQQEVKEDFTLTN</sequence>
<gene>
    <name evidence="12" type="primary">pdhA</name>
    <name evidence="12" type="ORF">ACFQ4A_04040</name>
</gene>
<dbReference type="EC" id="1.2.4.1" evidence="3 10"/>
<comment type="cofactor">
    <cofactor evidence="1 10">
        <name>thiamine diphosphate</name>
        <dbReference type="ChEBI" id="CHEBI:58937"/>
    </cofactor>
</comment>
<evidence type="ECO:0000256" key="1">
    <source>
        <dbReference type="ARBA" id="ARBA00001964"/>
    </source>
</evidence>
<evidence type="ECO:0000256" key="8">
    <source>
        <dbReference type="ARBA" id="ARBA00025211"/>
    </source>
</evidence>
<dbReference type="RefSeq" id="WP_382397822.1">
    <property type="nucleotide sequence ID" value="NZ_JBHTNH010000003.1"/>
</dbReference>
<keyword evidence="7 10" id="KW-0670">Pyruvate</keyword>
<evidence type="ECO:0000256" key="10">
    <source>
        <dbReference type="RuleBase" id="RU366007"/>
    </source>
</evidence>
<evidence type="ECO:0000256" key="6">
    <source>
        <dbReference type="ARBA" id="ARBA00023052"/>
    </source>
</evidence>
<dbReference type="SUPFAM" id="SSF52518">
    <property type="entry name" value="Thiamin diphosphate-binding fold (THDP-binding)"/>
    <property type="match status" value="1"/>
</dbReference>
<evidence type="ECO:0000256" key="4">
    <source>
        <dbReference type="ARBA" id="ARBA00014159"/>
    </source>
</evidence>
<evidence type="ECO:0000256" key="7">
    <source>
        <dbReference type="ARBA" id="ARBA00023317"/>
    </source>
</evidence>